<keyword evidence="4" id="KW-1185">Reference proteome</keyword>
<evidence type="ECO:0000313" key="4">
    <source>
        <dbReference type="Proteomes" id="UP001175228"/>
    </source>
</evidence>
<evidence type="ECO:0000256" key="1">
    <source>
        <dbReference type="SAM" id="MobiDB-lite"/>
    </source>
</evidence>
<proteinExistence type="predicted"/>
<sequence length="178" mass="19975">MACCVASIRNDTLYATLLSLLLGSFIMGIYLNFASYAYDRDTIRQRRFHLGNRSRSFRSCSKQRHNAHMSCPKSQVIIYHDVDGSICHRRLTASRSRPGKQWRLLVFAGTKSCGTSGGTLYTPCTLAPNGVQRSGRSKRMAPRPGSGGIQQKHRQTLPPMEYPGAFLIRRDPDLRIPS</sequence>
<keyword evidence="2" id="KW-0812">Transmembrane</keyword>
<protein>
    <submittedName>
        <fullName evidence="3">Uncharacterized protein</fullName>
    </submittedName>
</protein>
<feature type="region of interest" description="Disordered" evidence="1">
    <location>
        <begin position="129"/>
        <end position="155"/>
    </location>
</feature>
<evidence type="ECO:0000256" key="2">
    <source>
        <dbReference type="SAM" id="Phobius"/>
    </source>
</evidence>
<dbReference type="AlphaFoldDB" id="A0AA39Q836"/>
<reference evidence="3" key="1">
    <citation type="submission" date="2023-06" db="EMBL/GenBank/DDBJ databases">
        <authorList>
            <consortium name="Lawrence Berkeley National Laboratory"/>
            <person name="Ahrendt S."/>
            <person name="Sahu N."/>
            <person name="Indic B."/>
            <person name="Wong-Bajracharya J."/>
            <person name="Merenyi Z."/>
            <person name="Ke H.-M."/>
            <person name="Monk M."/>
            <person name="Kocsube S."/>
            <person name="Drula E."/>
            <person name="Lipzen A."/>
            <person name="Balint B."/>
            <person name="Henrissat B."/>
            <person name="Andreopoulos B."/>
            <person name="Martin F.M."/>
            <person name="Harder C.B."/>
            <person name="Rigling D."/>
            <person name="Ford K.L."/>
            <person name="Foster G.D."/>
            <person name="Pangilinan J."/>
            <person name="Papanicolaou A."/>
            <person name="Barry K."/>
            <person name="LaButti K."/>
            <person name="Viragh M."/>
            <person name="Koriabine M."/>
            <person name="Yan M."/>
            <person name="Riley R."/>
            <person name="Champramary S."/>
            <person name="Plett K.L."/>
            <person name="Tsai I.J."/>
            <person name="Slot J."/>
            <person name="Sipos G."/>
            <person name="Plett J."/>
            <person name="Nagy L.G."/>
            <person name="Grigoriev I.V."/>
        </authorList>
    </citation>
    <scope>NUCLEOTIDE SEQUENCE</scope>
    <source>
        <strain evidence="3">HWK02</strain>
    </source>
</reference>
<dbReference type="EMBL" id="JAUEPU010000012">
    <property type="protein sequence ID" value="KAK0498002.1"/>
    <property type="molecule type" value="Genomic_DNA"/>
</dbReference>
<keyword evidence="2" id="KW-1133">Transmembrane helix</keyword>
<gene>
    <name evidence="3" type="ORF">EDD18DRAFT_128350</name>
</gene>
<accession>A0AA39Q836</accession>
<evidence type="ECO:0000313" key="3">
    <source>
        <dbReference type="EMBL" id="KAK0498002.1"/>
    </source>
</evidence>
<organism evidence="3 4">
    <name type="scientific">Armillaria luteobubalina</name>
    <dbReference type="NCBI Taxonomy" id="153913"/>
    <lineage>
        <taxon>Eukaryota</taxon>
        <taxon>Fungi</taxon>
        <taxon>Dikarya</taxon>
        <taxon>Basidiomycota</taxon>
        <taxon>Agaricomycotina</taxon>
        <taxon>Agaricomycetes</taxon>
        <taxon>Agaricomycetidae</taxon>
        <taxon>Agaricales</taxon>
        <taxon>Marasmiineae</taxon>
        <taxon>Physalacriaceae</taxon>
        <taxon>Armillaria</taxon>
    </lineage>
</organism>
<feature type="transmembrane region" description="Helical" evidence="2">
    <location>
        <begin position="17"/>
        <end position="38"/>
    </location>
</feature>
<name>A0AA39Q836_9AGAR</name>
<comment type="caution">
    <text evidence="3">The sequence shown here is derived from an EMBL/GenBank/DDBJ whole genome shotgun (WGS) entry which is preliminary data.</text>
</comment>
<keyword evidence="2" id="KW-0472">Membrane</keyword>
<dbReference type="Proteomes" id="UP001175228">
    <property type="component" value="Unassembled WGS sequence"/>
</dbReference>